<dbReference type="Proteomes" id="UP000504609">
    <property type="component" value="Unplaced"/>
</dbReference>
<protein>
    <submittedName>
        <fullName evidence="3">Uncharacterized protein LOC111433435</fullName>
    </submittedName>
</protein>
<dbReference type="GeneID" id="111433435"/>
<feature type="region of interest" description="Disordered" evidence="1">
    <location>
        <begin position="1"/>
        <end position="104"/>
    </location>
</feature>
<dbReference type="KEGG" id="cmos:111433435"/>
<gene>
    <name evidence="3" type="primary">LOC111433435</name>
</gene>
<dbReference type="RefSeq" id="XP_022926256.1">
    <property type="nucleotide sequence ID" value="XM_023070488.1"/>
</dbReference>
<proteinExistence type="predicted"/>
<sequence>MAGKGGQTRHRRWTNDDTSTGDSSQARDRAIEAFGWGRRSGGRGSTLGIPRVVSAGVQPTPRRPRSDTTMGLHSFSAQTRGAPRNPAPLGFFAGRRFGSTSGSTRSARLCGSTAWQRSSAARHPNSIPIFRFLTLLEPFPPLFQPSEERARLPCTGDGG</sequence>
<feature type="compositionally biased region" description="Low complexity" evidence="1">
    <location>
        <begin position="90"/>
        <end position="104"/>
    </location>
</feature>
<evidence type="ECO:0000256" key="1">
    <source>
        <dbReference type="SAM" id="MobiDB-lite"/>
    </source>
</evidence>
<feature type="compositionally biased region" description="Polar residues" evidence="1">
    <location>
        <begin position="67"/>
        <end position="79"/>
    </location>
</feature>
<evidence type="ECO:0000313" key="2">
    <source>
        <dbReference type="Proteomes" id="UP000504609"/>
    </source>
</evidence>
<name>A0A6J1EEC3_CUCMO</name>
<reference evidence="3" key="1">
    <citation type="submission" date="2025-08" db="UniProtKB">
        <authorList>
            <consortium name="RefSeq"/>
        </authorList>
    </citation>
    <scope>IDENTIFICATION</scope>
    <source>
        <tissue evidence="3">Young leaves</tissue>
    </source>
</reference>
<keyword evidence="2" id="KW-1185">Reference proteome</keyword>
<organism evidence="2 3">
    <name type="scientific">Cucurbita moschata</name>
    <name type="common">Winter crookneck squash</name>
    <name type="synonym">Cucurbita pepo var. moschata</name>
    <dbReference type="NCBI Taxonomy" id="3662"/>
    <lineage>
        <taxon>Eukaryota</taxon>
        <taxon>Viridiplantae</taxon>
        <taxon>Streptophyta</taxon>
        <taxon>Embryophyta</taxon>
        <taxon>Tracheophyta</taxon>
        <taxon>Spermatophyta</taxon>
        <taxon>Magnoliopsida</taxon>
        <taxon>eudicotyledons</taxon>
        <taxon>Gunneridae</taxon>
        <taxon>Pentapetalae</taxon>
        <taxon>rosids</taxon>
        <taxon>fabids</taxon>
        <taxon>Cucurbitales</taxon>
        <taxon>Cucurbitaceae</taxon>
        <taxon>Cucurbiteae</taxon>
        <taxon>Cucurbita</taxon>
    </lineage>
</organism>
<evidence type="ECO:0000313" key="3">
    <source>
        <dbReference type="RefSeq" id="XP_022926256.1"/>
    </source>
</evidence>
<accession>A0A6J1EEC3</accession>
<dbReference type="AlphaFoldDB" id="A0A6J1EEC3"/>